<dbReference type="PANTHER" id="PTHR30483">
    <property type="entry name" value="LEUCINE-SPECIFIC-BINDING PROTEIN"/>
    <property type="match status" value="1"/>
</dbReference>
<dbReference type="EMBL" id="VOBR01000046">
    <property type="protein sequence ID" value="TWP44958.1"/>
    <property type="molecule type" value="Genomic_DNA"/>
</dbReference>
<gene>
    <name evidence="4" type="ORF">FKR81_40460</name>
</gene>
<protein>
    <submittedName>
        <fullName evidence="4">ABC transporter substrate-binding protein</fullName>
    </submittedName>
</protein>
<evidence type="ECO:0000259" key="3">
    <source>
        <dbReference type="Pfam" id="PF13458"/>
    </source>
</evidence>
<dbReference type="InterPro" id="IPR051010">
    <property type="entry name" value="BCAA_transport"/>
</dbReference>
<keyword evidence="2" id="KW-0732">Signal</keyword>
<name>A0A563EGB6_9PSEU</name>
<dbReference type="SUPFAM" id="SSF53822">
    <property type="entry name" value="Periplasmic binding protein-like I"/>
    <property type="match status" value="1"/>
</dbReference>
<sequence>MHTRVLTAVLTALALTGCVSERGNPASGEPIKIGFINNQEGAFAAPQLRTGSEVAIQHVNNNGGIKGRPLDVVRCATDGTPAQSVECAEMFVQKKVIAVLEGIDIGIDAALPSLKAAGIPLVGHVQFTPGVMADPNAFFFGAASIAYGSAALKYYADQGIKTITWLMPEAVTSRAFTDTIMKPGAAKLGLRYKTVYYDAASPNWPALAAQVLREAPEASGSIAATEEQCAAMVRALREVSYRGRILAASCTGLPAAVGKQSIGVELSSDHWNPADPLSAPPASQDEIDLYNEAMKAAGHSDAVPGAMVTFADTITFSRVLSTMDRVVTPANVTAALRAVKDMDSFMGPQITCDHRWNGNSACHTALLFYRFQPNGALKAQVPDYIDMRVLH</sequence>
<evidence type="ECO:0000256" key="1">
    <source>
        <dbReference type="ARBA" id="ARBA00010062"/>
    </source>
</evidence>
<feature type="domain" description="Leucine-binding protein" evidence="3">
    <location>
        <begin position="30"/>
        <end position="357"/>
    </location>
</feature>
<proteinExistence type="inferred from homology"/>
<dbReference type="RefSeq" id="WP_146360478.1">
    <property type="nucleotide sequence ID" value="NZ_VOBR01000046.1"/>
</dbReference>
<dbReference type="InterPro" id="IPR028081">
    <property type="entry name" value="Leu-bd"/>
</dbReference>
<accession>A0A563EGB6</accession>
<evidence type="ECO:0000256" key="2">
    <source>
        <dbReference type="ARBA" id="ARBA00022729"/>
    </source>
</evidence>
<dbReference type="Gene3D" id="3.40.50.2300">
    <property type="match status" value="2"/>
</dbReference>
<dbReference type="OrthoDB" id="5169139at2"/>
<reference evidence="4 5" key="1">
    <citation type="submission" date="2019-07" db="EMBL/GenBank/DDBJ databases">
        <title>Lentzea xizangensis sp. nov., isolated from Qinghai-Tibetan Plateau Soils.</title>
        <authorList>
            <person name="Huang J."/>
        </authorList>
    </citation>
    <scope>NUCLEOTIDE SEQUENCE [LARGE SCALE GENOMIC DNA]</scope>
    <source>
        <strain evidence="4 5">FXJ1.1311</strain>
    </source>
</reference>
<dbReference type="PANTHER" id="PTHR30483:SF6">
    <property type="entry name" value="PERIPLASMIC BINDING PROTEIN OF ABC TRANSPORTER FOR NATURAL AMINO ACIDS"/>
    <property type="match status" value="1"/>
</dbReference>
<dbReference type="AlphaFoldDB" id="A0A563EGB6"/>
<dbReference type="Pfam" id="PF13458">
    <property type="entry name" value="Peripla_BP_6"/>
    <property type="match status" value="1"/>
</dbReference>
<comment type="similarity">
    <text evidence="1">Belongs to the leucine-binding protein family.</text>
</comment>
<comment type="caution">
    <text evidence="4">The sequence shown here is derived from an EMBL/GenBank/DDBJ whole genome shotgun (WGS) entry which is preliminary data.</text>
</comment>
<evidence type="ECO:0000313" key="5">
    <source>
        <dbReference type="Proteomes" id="UP000316639"/>
    </source>
</evidence>
<keyword evidence="5" id="KW-1185">Reference proteome</keyword>
<organism evidence="4 5">
    <name type="scientific">Lentzea tibetensis</name>
    <dbReference type="NCBI Taxonomy" id="2591470"/>
    <lineage>
        <taxon>Bacteria</taxon>
        <taxon>Bacillati</taxon>
        <taxon>Actinomycetota</taxon>
        <taxon>Actinomycetes</taxon>
        <taxon>Pseudonocardiales</taxon>
        <taxon>Pseudonocardiaceae</taxon>
        <taxon>Lentzea</taxon>
    </lineage>
</organism>
<dbReference type="InterPro" id="IPR028082">
    <property type="entry name" value="Peripla_BP_I"/>
</dbReference>
<dbReference type="PROSITE" id="PS51257">
    <property type="entry name" value="PROKAR_LIPOPROTEIN"/>
    <property type="match status" value="1"/>
</dbReference>
<evidence type="ECO:0000313" key="4">
    <source>
        <dbReference type="EMBL" id="TWP44958.1"/>
    </source>
</evidence>
<dbReference type="Proteomes" id="UP000316639">
    <property type="component" value="Unassembled WGS sequence"/>
</dbReference>